<dbReference type="Pfam" id="PF01663">
    <property type="entry name" value="Phosphodiest"/>
    <property type="match status" value="1"/>
</dbReference>
<dbReference type="SUPFAM" id="SSF53649">
    <property type="entry name" value="Alkaline phosphatase-like"/>
    <property type="match status" value="1"/>
</dbReference>
<dbReference type="InterPro" id="IPR002591">
    <property type="entry name" value="Phosphodiest/P_Trfase"/>
</dbReference>
<dbReference type="InterPro" id="IPR017850">
    <property type="entry name" value="Alkaline_phosphatase_core_sf"/>
</dbReference>
<evidence type="ECO:0000313" key="5">
    <source>
        <dbReference type="Proteomes" id="UP000695022"/>
    </source>
</evidence>
<gene>
    <name evidence="6" type="primary">LOC106808360</name>
</gene>
<dbReference type="Gene3D" id="3.30.1360.180">
    <property type="match status" value="1"/>
</dbReference>
<dbReference type="SUPFAM" id="SSF54060">
    <property type="entry name" value="His-Me finger endonucleases"/>
    <property type="match status" value="1"/>
</dbReference>
<evidence type="ECO:0000256" key="1">
    <source>
        <dbReference type="ARBA" id="ARBA00022801"/>
    </source>
</evidence>
<dbReference type="Gene3D" id="3.40.570.10">
    <property type="entry name" value="Extracellular Endonuclease, subunit A"/>
    <property type="match status" value="1"/>
</dbReference>
<sequence length="403" mass="45946">MGAISCDRRVMMEDYVYDVDLVKVYQGANSRIAINKSNYTADTLLDAVRCKNDHYNAFRKEEMPKRFHYSNNDRIDEVVLDVEEDWLIAREPSTLTGSTCSGGTHGWDDRDTSMHNGDMDLIDSRLNIDISISGPILSKHAPWGAPRVERFTTDDVYLLPHEDYVLGYSSSFKVPLWASFKTDQGHAGFMSELPVCVRADVRLDIDTHARCSDYSNDNAETANITMQALFTPPLNTTTENLYDAAILTNSVPQSTGFTIGVWRQIMDHVTRWAQIYGPLNIVTGPVFDYNYNGVYDTLDETRFIYDGSTLPFPTHYYVLVSKCSGKIQGQQCDEELPEVMAFVIPNRMEQETCQNITDYLFTHTASVRDVERLTGLWFYSDLDYYSSLKMKLLPVQTLWTTDN</sequence>
<name>A0ABM1E2W7_PRICU</name>
<evidence type="ECO:0000259" key="3">
    <source>
        <dbReference type="SMART" id="SM00477"/>
    </source>
</evidence>
<reference evidence="6" key="1">
    <citation type="submission" date="2025-08" db="UniProtKB">
        <authorList>
            <consortium name="RefSeq"/>
        </authorList>
    </citation>
    <scope>IDENTIFICATION</scope>
</reference>
<feature type="domain" description="DNA/RNA non-specific endonuclease/pyrophosphatase/phosphodiesterase" evidence="4">
    <location>
        <begin position="160"/>
        <end position="391"/>
    </location>
</feature>
<dbReference type="Pfam" id="PF01223">
    <property type="entry name" value="Endonuclease_NS"/>
    <property type="match status" value="1"/>
</dbReference>
<dbReference type="SMART" id="SM00477">
    <property type="entry name" value="NUC"/>
    <property type="match status" value="1"/>
</dbReference>
<accession>A0ABM1E2W7</accession>
<dbReference type="InterPro" id="IPR001604">
    <property type="entry name" value="Endo_G_ENPP1-like_dom"/>
</dbReference>
<dbReference type="GeneID" id="106808360"/>
<keyword evidence="2" id="KW-0325">Glycoprotein</keyword>
<dbReference type="PANTHER" id="PTHR10151:SF114">
    <property type="entry name" value="ECTONUCLEOTIDE PYROPHOSPHATASE_PHOSPHODIESTERASE C27A7.3"/>
    <property type="match status" value="1"/>
</dbReference>
<proteinExistence type="predicted"/>
<dbReference type="Proteomes" id="UP000695022">
    <property type="component" value="Unplaced"/>
</dbReference>
<evidence type="ECO:0000313" key="6">
    <source>
        <dbReference type="RefSeq" id="XP_014666538.1"/>
    </source>
</evidence>
<dbReference type="InterPro" id="IPR044929">
    <property type="entry name" value="DNA/RNA_non-sp_Endonuclease_sf"/>
</dbReference>
<keyword evidence="5" id="KW-1185">Reference proteome</keyword>
<dbReference type="InterPro" id="IPR020821">
    <property type="entry name" value="ENPP1-3/EXOG-like_nuc-like"/>
</dbReference>
<dbReference type="InterPro" id="IPR044925">
    <property type="entry name" value="His-Me_finger_sf"/>
</dbReference>
<evidence type="ECO:0000259" key="4">
    <source>
        <dbReference type="SMART" id="SM00892"/>
    </source>
</evidence>
<keyword evidence="1" id="KW-0378">Hydrolase</keyword>
<dbReference type="SMART" id="SM00892">
    <property type="entry name" value="Endonuclease_NS"/>
    <property type="match status" value="1"/>
</dbReference>
<evidence type="ECO:0000256" key="2">
    <source>
        <dbReference type="ARBA" id="ARBA00023180"/>
    </source>
</evidence>
<dbReference type="PANTHER" id="PTHR10151">
    <property type="entry name" value="ECTONUCLEOTIDE PYROPHOSPHATASE/PHOSPHODIESTERASE"/>
    <property type="match status" value="1"/>
</dbReference>
<organism evidence="5 6">
    <name type="scientific">Priapulus caudatus</name>
    <name type="common">Priapulid worm</name>
    <dbReference type="NCBI Taxonomy" id="37621"/>
    <lineage>
        <taxon>Eukaryota</taxon>
        <taxon>Metazoa</taxon>
        <taxon>Ecdysozoa</taxon>
        <taxon>Scalidophora</taxon>
        <taxon>Priapulida</taxon>
        <taxon>Priapulimorpha</taxon>
        <taxon>Priapulimorphida</taxon>
        <taxon>Priapulidae</taxon>
        <taxon>Priapulus</taxon>
    </lineage>
</organism>
<dbReference type="RefSeq" id="XP_014666538.1">
    <property type="nucleotide sequence ID" value="XM_014811052.1"/>
</dbReference>
<feature type="domain" description="ENPP1-3/EXOG-like endonuclease/phosphodiesterase" evidence="3">
    <location>
        <begin position="161"/>
        <end position="385"/>
    </location>
</feature>
<protein>
    <submittedName>
        <fullName evidence="6">Ectonucleotide pyrophosphatase/phosphodiesterase family member 2-like</fullName>
    </submittedName>
</protein>